<evidence type="ECO:0000256" key="1">
    <source>
        <dbReference type="SAM" id="MobiDB-lite"/>
    </source>
</evidence>
<gene>
    <name evidence="2" type="ORF">GIB67_021599</name>
</gene>
<proteinExistence type="predicted"/>
<dbReference type="AlphaFoldDB" id="A0A7J7ME04"/>
<dbReference type="PANTHER" id="PTHR33710:SF64">
    <property type="entry name" value="ENDONUCLEASE_EXONUCLEASE_PHOSPHATASE DOMAIN-CONTAINING PROTEIN"/>
    <property type="match status" value="1"/>
</dbReference>
<protein>
    <submittedName>
        <fullName evidence="2">Uncharacterized protein</fullName>
    </submittedName>
</protein>
<organism evidence="2 3">
    <name type="scientific">Kingdonia uniflora</name>
    <dbReference type="NCBI Taxonomy" id="39325"/>
    <lineage>
        <taxon>Eukaryota</taxon>
        <taxon>Viridiplantae</taxon>
        <taxon>Streptophyta</taxon>
        <taxon>Embryophyta</taxon>
        <taxon>Tracheophyta</taxon>
        <taxon>Spermatophyta</taxon>
        <taxon>Magnoliopsida</taxon>
        <taxon>Ranunculales</taxon>
        <taxon>Circaeasteraceae</taxon>
        <taxon>Kingdonia</taxon>
    </lineage>
</organism>
<accession>A0A7J7ME04</accession>
<dbReference type="PANTHER" id="PTHR33710">
    <property type="entry name" value="BNAC02G09200D PROTEIN"/>
    <property type="match status" value="1"/>
</dbReference>
<dbReference type="EMBL" id="JACGCM010001588">
    <property type="protein sequence ID" value="KAF6152994.1"/>
    <property type="molecule type" value="Genomic_DNA"/>
</dbReference>
<keyword evidence="3" id="KW-1185">Reference proteome</keyword>
<dbReference type="Proteomes" id="UP000541444">
    <property type="component" value="Unassembled WGS sequence"/>
</dbReference>
<dbReference type="Gene3D" id="3.60.10.10">
    <property type="entry name" value="Endonuclease/exonuclease/phosphatase"/>
    <property type="match status" value="1"/>
</dbReference>
<dbReference type="SUPFAM" id="SSF56219">
    <property type="entry name" value="DNase I-like"/>
    <property type="match status" value="1"/>
</dbReference>
<name>A0A7J7ME04_9MAGN</name>
<comment type="caution">
    <text evidence="2">The sequence shown here is derived from an EMBL/GenBank/DDBJ whole genome shotgun (WGS) entry which is preliminary data.</text>
</comment>
<evidence type="ECO:0000313" key="3">
    <source>
        <dbReference type="Proteomes" id="UP000541444"/>
    </source>
</evidence>
<evidence type="ECO:0000313" key="2">
    <source>
        <dbReference type="EMBL" id="KAF6152994.1"/>
    </source>
</evidence>
<dbReference type="OrthoDB" id="1435636at2759"/>
<sequence>MPGYENIVISNELNVEKGNIWIFWLKGTPAPGVISMNKQYITVLYMESCFSFVHADCSRINRLELWDDLSNFTATNIKPLICIGDFNVVLQVAEKRGRHPPNTNAVIHSSGLTFMWFNAQSGNNRMLVVLYRCLQNVVWQSTFRGWRMKVQPRTQSDHSLIIGECYQVPKPTNIPFRYLQSWRKEPKFGDIVASSRGKPMNEDKFFRTAYYGGHADMYKPYEDDQKIIKHKGPAKNYVNADWFNSQYIKPSTTQNICIESNFRIDWENLNIGKRLTQLTLRLEMGNKRDLVFYENNLWIDTVPKEVLDLAGEETTVQKIDLQIVEDELEKKKKELAKKDLEYSKYMATLDQEIITLREKIQSLEDANPHEVKTMSSHQNKNKDSKKDKKKGSKKDNKNGSKKDKKNGSNPAPTHPTS</sequence>
<feature type="region of interest" description="Disordered" evidence="1">
    <location>
        <begin position="365"/>
        <end position="417"/>
    </location>
</feature>
<reference evidence="2 3" key="1">
    <citation type="journal article" date="2020" name="IScience">
        <title>Genome Sequencing of the Endangered Kingdonia uniflora (Circaeasteraceae, Ranunculales) Reveals Potential Mechanisms of Evolutionary Specialization.</title>
        <authorList>
            <person name="Sun Y."/>
            <person name="Deng T."/>
            <person name="Zhang A."/>
            <person name="Moore M.J."/>
            <person name="Landis J.B."/>
            <person name="Lin N."/>
            <person name="Zhang H."/>
            <person name="Zhang X."/>
            <person name="Huang J."/>
            <person name="Zhang X."/>
            <person name="Sun H."/>
            <person name="Wang H."/>
        </authorList>
    </citation>
    <scope>NUCLEOTIDE SEQUENCE [LARGE SCALE GENOMIC DNA]</scope>
    <source>
        <strain evidence="2">TB1705</strain>
        <tissue evidence="2">Leaf</tissue>
    </source>
</reference>
<dbReference type="InterPro" id="IPR036691">
    <property type="entry name" value="Endo/exonu/phosph_ase_sf"/>
</dbReference>